<dbReference type="GO" id="GO:0005654">
    <property type="term" value="C:nucleoplasm"/>
    <property type="evidence" value="ECO:0007669"/>
    <property type="project" value="TreeGrafter"/>
</dbReference>
<sequence length="1064" mass="116562">MEETGTKASSLGCRAKLFELNSESCWVEIGLAHVEVAHIEAAGGDCIRVRDDDGADLLVSKVRHDDFNNYQRKDSIITWTELSEPAPAAGASESSVVATRDLALSFENTTGCDAIWEALSTYSLWSREQMVEESESANPTPNLLLPKVTPDNLAEVLSQLSDVNIRNRAALAKQVMRYDGQYVRELFDIFDKLEEALLASGDRMQASPAPGQDAKVVNPNLNAMAQFMAAADEAAFGLRTRLDKLCQILRFIVLLNYHPLVELLLRNDVFPRVAAVFEYDGKLKQKAEYRRFLAEQARMKEVVPLQDPELRNKITQTFRAKFLKESMIRPLIDETGVGAVNGVIVVNSSEIAEYFRGNMQILGDIVVILKPPVFPEKHAQVRDALRLLLELLQLSKSMYPLSRVKLLQNLFEDLPLMGYLGALLADPSPVAHLGPGENTGPEALQQQSLDKQLRLLASELLFIATMFHPPLIFQNAMKSSPPPPLPGVEGNPFVEGEGGPAGPSELLSPKHITRYLEQHSSNRDDKDDRSSELPSALFGLSRCLDTSADEGVLVQCFEALRLALDTESIDVTEQEGYVRLLYEHYMQWLLLPLIRIDTQSTSGSLHQRWRPLYYSLQLLATCVHHHTHRIRYLIHRMPLMNGATSVLRSCPDGAVKLAGLKFLKACVETRDAALSRALIQAGALQAAVEILDNSFKRGRDGLLTSAVADLIDYILRENARSLITHLVEKGQDVLKGWARRGIPAFESIIQRYRQMSSVEDRTGWTSAGSGSGSNAGSVLSRDGLSGKSRILQDDEDEEYLNDSDDDFGFVPVASVREEAGQSDEGSDSASETGSTSERESDASVSDISTVAVSSGDESSASSKYSLGSSSEEEGGENDSDVSDDSMSESQYRKPSGQSHVKIADQRRLGSVRLGLLQRHAPPSPPGLGFGPGGVNRLRPRNMCLPPAMAPPNSSLASASSSPASASSQAEAGSMAAPGALVDGHETDQDDDDFKTHLPRVRYRNREEDEGFVGKKFKAFGRRRKHQTQSASGLAPSPSQKGAARVHSFTIGSGHRKSSKKRKKT</sequence>
<feature type="compositionally biased region" description="Polar residues" evidence="3">
    <location>
        <begin position="842"/>
        <end position="852"/>
    </location>
</feature>
<feature type="compositionally biased region" description="Polar residues" evidence="3">
    <location>
        <begin position="1027"/>
        <end position="1039"/>
    </location>
</feature>
<feature type="domain" description="Serine/threonine-protein phosphatase 4 regulatory subunit 3-like central" evidence="4">
    <location>
        <begin position="241"/>
        <end position="754"/>
    </location>
</feature>
<feature type="region of interest" description="Disordered" evidence="3">
    <location>
        <begin position="761"/>
        <end position="783"/>
    </location>
</feature>
<feature type="region of interest" description="Disordered" evidence="3">
    <location>
        <begin position="481"/>
        <end position="507"/>
    </location>
</feature>
<organism evidence="5">
    <name type="scientific">Pinguiococcus pyrenoidosus</name>
    <dbReference type="NCBI Taxonomy" id="172671"/>
    <lineage>
        <taxon>Eukaryota</taxon>
        <taxon>Sar</taxon>
        <taxon>Stramenopiles</taxon>
        <taxon>Ochrophyta</taxon>
        <taxon>Pinguiophyceae</taxon>
        <taxon>Pinguiochrysidales</taxon>
        <taxon>Pinguiochrysidaceae</taxon>
        <taxon>Pinguiococcus</taxon>
    </lineage>
</organism>
<feature type="compositionally biased region" description="Basic residues" evidence="3">
    <location>
        <begin position="1053"/>
        <end position="1064"/>
    </location>
</feature>
<dbReference type="Pfam" id="PF04802">
    <property type="entry name" value="PP4R3"/>
    <property type="match status" value="1"/>
</dbReference>
<dbReference type="InterPro" id="IPR011993">
    <property type="entry name" value="PH-like_dom_sf"/>
</dbReference>
<evidence type="ECO:0000256" key="2">
    <source>
        <dbReference type="ARBA" id="ARBA00023242"/>
    </source>
</evidence>
<dbReference type="InterPro" id="IPR006887">
    <property type="entry name" value="P4R3-like_central_dom"/>
</dbReference>
<dbReference type="InterPro" id="IPR051137">
    <property type="entry name" value="PP4R3-like"/>
</dbReference>
<proteinExistence type="predicted"/>
<comment type="subcellular location">
    <subcellularLocation>
        <location evidence="1">Nucleus</location>
    </subcellularLocation>
</comment>
<feature type="region of interest" description="Disordered" evidence="3">
    <location>
        <begin position="817"/>
        <end position="1064"/>
    </location>
</feature>
<evidence type="ECO:0000313" key="5">
    <source>
        <dbReference type="EMBL" id="CAD8262616.1"/>
    </source>
</evidence>
<feature type="compositionally biased region" description="Low complexity" evidence="3">
    <location>
        <begin position="950"/>
        <end position="976"/>
    </location>
</feature>
<feature type="compositionally biased region" description="Low complexity" evidence="3">
    <location>
        <begin position="853"/>
        <end position="869"/>
    </location>
</feature>
<protein>
    <recommendedName>
        <fullName evidence="4">Serine/threonine-protein phosphatase 4 regulatory subunit 3-like central domain-containing protein</fullName>
    </recommendedName>
</protein>
<dbReference type="AlphaFoldDB" id="A0A7R9UDW9"/>
<dbReference type="Gene3D" id="2.30.29.30">
    <property type="entry name" value="Pleckstrin-homology domain (PH domain)/Phosphotyrosine-binding domain (PTB)"/>
    <property type="match status" value="1"/>
</dbReference>
<evidence type="ECO:0000256" key="3">
    <source>
        <dbReference type="SAM" id="MobiDB-lite"/>
    </source>
</evidence>
<gene>
    <name evidence="5" type="ORF">PPYR1160_LOCUS12118</name>
</gene>
<evidence type="ECO:0000256" key="1">
    <source>
        <dbReference type="ARBA" id="ARBA00004123"/>
    </source>
</evidence>
<dbReference type="PANTHER" id="PTHR23318:SF0">
    <property type="entry name" value="SERINE_THREONINE-PROTEIN PHOSPHATASE 4 REGULATORY SUBUNIT 3"/>
    <property type="match status" value="1"/>
</dbReference>
<accession>A0A7R9UDW9</accession>
<evidence type="ECO:0000259" key="4">
    <source>
        <dbReference type="Pfam" id="PF04802"/>
    </source>
</evidence>
<dbReference type="GO" id="GO:0072542">
    <property type="term" value="F:protein phosphatase activator activity"/>
    <property type="evidence" value="ECO:0007669"/>
    <property type="project" value="TreeGrafter"/>
</dbReference>
<feature type="compositionally biased region" description="Low complexity" evidence="3">
    <location>
        <begin position="763"/>
        <end position="777"/>
    </location>
</feature>
<feature type="compositionally biased region" description="Basic residues" evidence="3">
    <location>
        <begin position="1014"/>
        <end position="1026"/>
    </location>
</feature>
<feature type="compositionally biased region" description="Acidic residues" evidence="3">
    <location>
        <begin position="870"/>
        <end position="886"/>
    </location>
</feature>
<dbReference type="EMBL" id="HBEA01015871">
    <property type="protein sequence ID" value="CAD8262616.1"/>
    <property type="molecule type" value="Transcribed_RNA"/>
</dbReference>
<dbReference type="GO" id="GO:0030289">
    <property type="term" value="C:protein phosphatase 4 complex"/>
    <property type="evidence" value="ECO:0007669"/>
    <property type="project" value="TreeGrafter"/>
</dbReference>
<dbReference type="PANTHER" id="PTHR23318">
    <property type="entry name" value="ATP SYNTHASE GAMMA-RELATED"/>
    <property type="match status" value="1"/>
</dbReference>
<name>A0A7R9UDW9_9STRA</name>
<reference evidence="5" key="1">
    <citation type="submission" date="2021-01" db="EMBL/GenBank/DDBJ databases">
        <authorList>
            <person name="Corre E."/>
            <person name="Pelletier E."/>
            <person name="Niang G."/>
            <person name="Scheremetjew M."/>
            <person name="Finn R."/>
            <person name="Kale V."/>
            <person name="Holt S."/>
            <person name="Cochrane G."/>
            <person name="Meng A."/>
            <person name="Brown T."/>
            <person name="Cohen L."/>
        </authorList>
    </citation>
    <scope>NUCLEOTIDE SEQUENCE</scope>
    <source>
        <strain evidence="5">CCMP2078</strain>
    </source>
</reference>
<keyword evidence="2" id="KW-0539">Nucleus</keyword>